<organism evidence="2 3">
    <name type="scientific">Janthinobacterium fluminis</name>
    <dbReference type="NCBI Taxonomy" id="2987524"/>
    <lineage>
        <taxon>Bacteria</taxon>
        <taxon>Pseudomonadati</taxon>
        <taxon>Pseudomonadota</taxon>
        <taxon>Betaproteobacteria</taxon>
        <taxon>Burkholderiales</taxon>
        <taxon>Oxalobacteraceae</taxon>
        <taxon>Janthinobacterium</taxon>
    </lineage>
</organism>
<feature type="chain" id="PRO_5046862430" evidence="1">
    <location>
        <begin position="27"/>
        <end position="64"/>
    </location>
</feature>
<keyword evidence="3" id="KW-1185">Reference proteome</keyword>
<evidence type="ECO:0000313" key="3">
    <source>
        <dbReference type="Proteomes" id="UP001221208"/>
    </source>
</evidence>
<dbReference type="RefSeq" id="WP_273671370.1">
    <property type="nucleotide sequence ID" value="NZ_JAQQXR010000005.1"/>
</dbReference>
<dbReference type="EMBL" id="JAQQXR010000005">
    <property type="protein sequence ID" value="MDC8758653.1"/>
    <property type="molecule type" value="Genomic_DNA"/>
</dbReference>
<proteinExistence type="predicted"/>
<comment type="caution">
    <text evidence="2">The sequence shown here is derived from an EMBL/GenBank/DDBJ whole genome shotgun (WGS) entry which is preliminary data.</text>
</comment>
<evidence type="ECO:0000256" key="1">
    <source>
        <dbReference type="SAM" id="SignalP"/>
    </source>
</evidence>
<accession>A0ABT5K2N6</accession>
<name>A0ABT5K2N6_9BURK</name>
<sequence length="64" mass="6424">MNIAKNMEALFVAAVVLAGAASFATAAAPKWHAAPAAPQFAADAPMQTVVVVGKRLSAAEKAAM</sequence>
<reference evidence="2 3" key="1">
    <citation type="submission" date="2022-10" db="EMBL/GenBank/DDBJ databases">
        <title>Janthinobacterium sp. hw3 Genome sequencing.</title>
        <authorList>
            <person name="Park S."/>
        </authorList>
    </citation>
    <scope>NUCLEOTIDE SEQUENCE [LARGE SCALE GENOMIC DNA]</scope>
    <source>
        <strain evidence="3">hw3</strain>
    </source>
</reference>
<feature type="signal peptide" evidence="1">
    <location>
        <begin position="1"/>
        <end position="26"/>
    </location>
</feature>
<evidence type="ECO:0000313" key="2">
    <source>
        <dbReference type="EMBL" id="MDC8758653.1"/>
    </source>
</evidence>
<dbReference type="Proteomes" id="UP001221208">
    <property type="component" value="Unassembled WGS sequence"/>
</dbReference>
<keyword evidence="1" id="KW-0732">Signal</keyword>
<protein>
    <submittedName>
        <fullName evidence="2">Uncharacterized protein</fullName>
    </submittedName>
</protein>
<gene>
    <name evidence="2" type="ORF">OIK44_13805</name>
</gene>